<feature type="compositionally biased region" description="Low complexity" evidence="1">
    <location>
        <begin position="405"/>
        <end position="421"/>
    </location>
</feature>
<dbReference type="Pfam" id="PF24371">
    <property type="entry name" value="DUF7527"/>
    <property type="match status" value="1"/>
</dbReference>
<comment type="caution">
    <text evidence="3">The sequence shown here is derived from an EMBL/GenBank/DDBJ whole genome shotgun (WGS) entry which is preliminary data.</text>
</comment>
<reference evidence="3 4" key="1">
    <citation type="submission" date="2019-10" db="EMBL/GenBank/DDBJ databases">
        <title>Unraveling microbial dark matter from salterns through culturing: the case of the genus Halosegnis.</title>
        <authorList>
            <person name="Duran-Viseras A."/>
            <person name="Andrei A.-S."/>
            <person name="Vera-Gargallo B."/>
            <person name="Ghai R."/>
            <person name="Sanchez-Porro C."/>
            <person name="Ventosa A."/>
        </authorList>
    </citation>
    <scope>NUCLEOTIDE SEQUENCE [LARGE SCALE GENOMIC DNA]</scope>
    <source>
        <strain evidence="3 4">F19-13</strain>
    </source>
</reference>
<dbReference type="InterPro" id="IPR055949">
    <property type="entry name" value="DUF7527"/>
</dbReference>
<feature type="region of interest" description="Disordered" evidence="1">
    <location>
        <begin position="182"/>
        <end position="476"/>
    </location>
</feature>
<accession>A0A5N5UPF1</accession>
<gene>
    <name evidence="3" type="ORF">DP108_03925</name>
</gene>
<proteinExistence type="predicted"/>
<organism evidence="3 4">
    <name type="scientific">Halosegnis rubeus</name>
    <dbReference type="NCBI Taxonomy" id="2212850"/>
    <lineage>
        <taxon>Archaea</taxon>
        <taxon>Methanobacteriati</taxon>
        <taxon>Methanobacteriota</taxon>
        <taxon>Stenosarchaea group</taxon>
        <taxon>Halobacteria</taxon>
        <taxon>Halobacteriales</taxon>
        <taxon>Natronomonadaceae</taxon>
        <taxon>Halosegnis</taxon>
    </lineage>
</organism>
<dbReference type="AlphaFoldDB" id="A0A5N5UPF1"/>
<feature type="compositionally biased region" description="Basic and acidic residues" evidence="1">
    <location>
        <begin position="444"/>
        <end position="476"/>
    </location>
</feature>
<dbReference type="EMBL" id="QMDY01000002">
    <property type="protein sequence ID" value="KAB7519267.1"/>
    <property type="molecule type" value="Genomic_DNA"/>
</dbReference>
<sequence length="741" mass="79801">MNWVDTITDWQTSRVDDGYAGLHDLADAGFSGGVSTGDSWLLFVNGTAVSVTDHGDGSPTPADIERFDDAALTAYESPHPSLPLLAAMQFGDTEERGTYYTEETPLSEVENTLEDGGFIGYVELSENVLSGDYYTVYQAGRSMHAAFVGSSESLRTDDDAREAAHGEVGLYEVVAASIDVVEIPDAEPGPEPTTAGTPSSDKRDDVESVGENFTESEPSPDRSDDSPMEASVTGDTRTEVYTDPDAGSATADADHDATSTTPDPSEASTDDDTEQTTGVEADAVTEPEPADPVDPADESPTDESPTDETPGEETPPTSATSRVTESDEEPGGDDAAPPSEDVEVPNAPSSSVSTTERGSPTERASATEQLAARSIPSVDPERTGGGSSTQSPRSSRMPRQRTQRDQPPTQQPTRQQEPSQPDSEELDAVRAELETVQESLETVETERDEAHAQLETAREELETAETAREELEAERDDLKREVESLRTRVEELESQLGDVATDGASLSAPEAFDGTNLFVRYESKGKTTVETAHDGDGSPAELAENLRIVHHTQFETEGATVEGEPFEQWLYGTQQYRFAEWLVGQLVFEIRETDTTSELSELYDALPGIDRIELSGSVAVPEGDEEMDIGFDIVCRDRMGDPLFVADLDASRQPVSDGQMASLVQDSGLVCESESTFAGAFFVSAAFFEPGALETARDATSGSLLSRDSRLSYVKQSRKRGYHLALVESRDDGFHLSVPDL</sequence>
<feature type="compositionally biased region" description="Polar residues" evidence="1">
    <location>
        <begin position="347"/>
        <end position="368"/>
    </location>
</feature>
<dbReference type="RefSeq" id="WP_152156007.1">
    <property type="nucleotide sequence ID" value="NZ_QMDY01000002.1"/>
</dbReference>
<name>A0A5N5UPF1_9EURY</name>
<evidence type="ECO:0000256" key="1">
    <source>
        <dbReference type="SAM" id="MobiDB-lite"/>
    </source>
</evidence>
<dbReference type="Proteomes" id="UP000326207">
    <property type="component" value="Unassembled WGS sequence"/>
</dbReference>
<protein>
    <recommendedName>
        <fullName evidence="2">DUF7527 domain-containing protein</fullName>
    </recommendedName>
</protein>
<evidence type="ECO:0000259" key="2">
    <source>
        <dbReference type="Pfam" id="PF24371"/>
    </source>
</evidence>
<dbReference type="Gene3D" id="1.10.287.1490">
    <property type="match status" value="1"/>
</dbReference>
<evidence type="ECO:0000313" key="4">
    <source>
        <dbReference type="Proteomes" id="UP000326207"/>
    </source>
</evidence>
<feature type="domain" description="DUF7527" evidence="2">
    <location>
        <begin position="506"/>
        <end position="741"/>
    </location>
</feature>
<feature type="compositionally biased region" description="Acidic residues" evidence="1">
    <location>
        <begin position="283"/>
        <end position="311"/>
    </location>
</feature>
<evidence type="ECO:0000313" key="3">
    <source>
        <dbReference type="EMBL" id="KAB7519267.1"/>
    </source>
</evidence>